<dbReference type="GeneID" id="75911280"/>
<organism evidence="5 7">
    <name type="scientific">Umbelopsis ramanniana AG</name>
    <dbReference type="NCBI Taxonomy" id="1314678"/>
    <lineage>
        <taxon>Eukaryota</taxon>
        <taxon>Fungi</taxon>
        <taxon>Fungi incertae sedis</taxon>
        <taxon>Mucoromycota</taxon>
        <taxon>Mucoromycotina</taxon>
        <taxon>Umbelopsidomycetes</taxon>
        <taxon>Umbelopsidales</taxon>
        <taxon>Umbelopsidaceae</taxon>
        <taxon>Umbelopsis</taxon>
    </lineage>
</organism>
<reference evidence="5" key="1">
    <citation type="submission" date="2021-06" db="EMBL/GenBank/DDBJ databases">
        <authorList>
            <consortium name="DOE Joint Genome Institute"/>
            <person name="Mondo S.J."/>
            <person name="Amses K.R."/>
            <person name="Simmons D.R."/>
            <person name="Longcore J.E."/>
            <person name="Seto K."/>
            <person name="Alves G.H."/>
            <person name="Bonds A.E."/>
            <person name="Quandt C.A."/>
            <person name="Davis W.J."/>
            <person name="Chang Y."/>
            <person name="Letcher P.M."/>
            <person name="Powell M.J."/>
            <person name="Kuo A."/>
            <person name="Labutti K."/>
            <person name="Pangilinan J."/>
            <person name="Andreopoulos W."/>
            <person name="Tritt A."/>
            <person name="Riley R."/>
            <person name="Hundley H."/>
            <person name="Johnson J."/>
            <person name="Lipzen A."/>
            <person name="Barry K."/>
            <person name="Berbee M.L."/>
            <person name="Buchler N.E."/>
            <person name="Grigoriev I.V."/>
            <person name="Spatafora J.W."/>
            <person name="Stajich J.E."/>
            <person name="James T.Y."/>
        </authorList>
    </citation>
    <scope>NUCLEOTIDE SEQUENCE</scope>
    <source>
        <strain evidence="5">AG</strain>
    </source>
</reference>
<evidence type="ECO:0000313" key="1">
    <source>
        <dbReference type="EMBL" id="KAI8575261.1"/>
    </source>
</evidence>
<evidence type="ECO:0000313" key="4">
    <source>
        <dbReference type="EMBL" id="KAI8575896.1"/>
    </source>
</evidence>
<dbReference type="EMBL" id="MU620967">
    <property type="protein sequence ID" value="KAI8575863.1"/>
    <property type="molecule type" value="Genomic_DNA"/>
</dbReference>
<name>A0AAD5EE38_UMBRA</name>
<dbReference type="AlphaFoldDB" id="A0AAD5EE38"/>
<evidence type="ECO:0000313" key="3">
    <source>
        <dbReference type="EMBL" id="KAI8575863.1"/>
    </source>
</evidence>
<keyword evidence="7" id="KW-1185">Reference proteome</keyword>
<protein>
    <submittedName>
        <fullName evidence="5">Uncharacterized protein</fullName>
    </submittedName>
</protein>
<dbReference type="EMBL" id="MU620901">
    <property type="protein sequence ID" value="KAI8582193.1"/>
    <property type="molecule type" value="Genomic_DNA"/>
</dbReference>
<evidence type="ECO:0000313" key="5">
    <source>
        <dbReference type="EMBL" id="KAI8582193.1"/>
    </source>
</evidence>
<reference evidence="5" key="2">
    <citation type="journal article" date="2022" name="Proc. Natl. Acad. Sci. U.S.A.">
        <title>Diploid-dominant life cycles characterize the early evolution of Fungi.</title>
        <authorList>
            <person name="Amses K.R."/>
            <person name="Simmons D.R."/>
            <person name="Longcore J.E."/>
            <person name="Mondo S.J."/>
            <person name="Seto K."/>
            <person name="Jeronimo G.H."/>
            <person name="Bonds A.E."/>
            <person name="Quandt C.A."/>
            <person name="Davis W.J."/>
            <person name="Chang Y."/>
            <person name="Federici B.A."/>
            <person name="Kuo A."/>
            <person name="LaButti K."/>
            <person name="Pangilinan J."/>
            <person name="Andreopoulos W."/>
            <person name="Tritt A."/>
            <person name="Riley R."/>
            <person name="Hundley H."/>
            <person name="Johnson J."/>
            <person name="Lipzen A."/>
            <person name="Barry K."/>
            <person name="Lang B.F."/>
            <person name="Cuomo C.A."/>
            <person name="Buchler N.E."/>
            <person name="Grigoriev I.V."/>
            <person name="Spatafora J.W."/>
            <person name="Stajich J.E."/>
            <person name="James T.Y."/>
        </authorList>
    </citation>
    <scope>NUCLEOTIDE SEQUENCE</scope>
    <source>
        <strain evidence="5">AG</strain>
    </source>
</reference>
<sequence>MEPHYSCVRNDTQLLVGGMRTRMWWPPSQTKERSQKIKLEVDPPRPQRRTCWRGIEIWDTLDRKFLLFI</sequence>
<dbReference type="EMBL" id="MU620895">
    <property type="protein sequence ID" value="KAI8583751.1"/>
    <property type="molecule type" value="Genomic_DNA"/>
</dbReference>
<evidence type="ECO:0000313" key="6">
    <source>
        <dbReference type="EMBL" id="KAI8583751.1"/>
    </source>
</evidence>
<dbReference type="RefSeq" id="XP_051448755.1">
    <property type="nucleotide sequence ID" value="XM_051585932.1"/>
</dbReference>
<accession>A0AAD5EE38</accession>
<dbReference type="EMBL" id="MU620967">
    <property type="protein sequence ID" value="KAI8575896.1"/>
    <property type="molecule type" value="Genomic_DNA"/>
</dbReference>
<dbReference type="EMBL" id="MU620990">
    <property type="protein sequence ID" value="KAI8575261.1"/>
    <property type="molecule type" value="Genomic_DNA"/>
</dbReference>
<dbReference type="Proteomes" id="UP001206595">
    <property type="component" value="Unassembled WGS sequence"/>
</dbReference>
<comment type="caution">
    <text evidence="5">The sequence shown here is derived from an EMBL/GenBank/DDBJ whole genome shotgun (WGS) entry which is preliminary data.</text>
</comment>
<evidence type="ECO:0000313" key="2">
    <source>
        <dbReference type="EMBL" id="KAI8575692.1"/>
    </source>
</evidence>
<evidence type="ECO:0000313" key="7">
    <source>
        <dbReference type="Proteomes" id="UP001206595"/>
    </source>
</evidence>
<gene>
    <name evidence="6" type="ORF">K450DRAFT_222636</name>
    <name evidence="5" type="ORF">K450DRAFT_227866</name>
    <name evidence="3" type="ORF">K450DRAFT_259504</name>
    <name evidence="4" type="ORF">K450DRAFT_259723</name>
    <name evidence="2" type="ORF">K450DRAFT_260350</name>
    <name evidence="1" type="ORF">K450DRAFT_262695</name>
</gene>
<proteinExistence type="predicted"/>
<dbReference type="EMBL" id="MU620972">
    <property type="protein sequence ID" value="KAI8575692.1"/>
    <property type="molecule type" value="Genomic_DNA"/>
</dbReference>